<dbReference type="PANTHER" id="PTHR35525">
    <property type="entry name" value="BLL6575 PROTEIN"/>
    <property type="match status" value="1"/>
</dbReference>
<sequence length="99" mass="10765">MTAILAETGVRPGLTVTGEALVASWYVPRERDALLAAAALAVREHLAAHPDRLGVCHDRHCADVYVDASPAGHRRFCSLTCQNRSRVASFRERKRQAGG</sequence>
<organism evidence="2 3">
    <name type="scientific">Actinoplanes aureus</name>
    <dbReference type="NCBI Taxonomy" id="2792083"/>
    <lineage>
        <taxon>Bacteria</taxon>
        <taxon>Bacillati</taxon>
        <taxon>Actinomycetota</taxon>
        <taxon>Actinomycetes</taxon>
        <taxon>Micromonosporales</taxon>
        <taxon>Micromonosporaceae</taxon>
        <taxon>Actinoplanes</taxon>
    </lineage>
</organism>
<gene>
    <name evidence="2" type="ORF">I4J89_20515</name>
</gene>
<dbReference type="Pfam" id="PF11706">
    <property type="entry name" value="zf-CGNR"/>
    <property type="match status" value="1"/>
</dbReference>
<dbReference type="Proteomes" id="UP000598146">
    <property type="component" value="Unassembled WGS sequence"/>
</dbReference>
<accession>A0A931FYJ9</accession>
<dbReference type="InterPro" id="IPR010852">
    <property type="entry name" value="ABATE"/>
</dbReference>
<protein>
    <submittedName>
        <fullName evidence="2">CGNR zinc finger domain-containing protein</fullName>
    </submittedName>
</protein>
<dbReference type="SUPFAM" id="SSF160904">
    <property type="entry name" value="Jann2411-like"/>
    <property type="match status" value="1"/>
</dbReference>
<dbReference type="PANTHER" id="PTHR35525:SF3">
    <property type="entry name" value="BLL6575 PROTEIN"/>
    <property type="match status" value="1"/>
</dbReference>
<dbReference type="Gene3D" id="1.10.3300.10">
    <property type="entry name" value="Jann2411-like domain"/>
    <property type="match status" value="1"/>
</dbReference>
<proteinExistence type="predicted"/>
<feature type="domain" description="Zinc finger CGNR" evidence="1">
    <location>
        <begin position="52"/>
        <end position="94"/>
    </location>
</feature>
<keyword evidence="3" id="KW-1185">Reference proteome</keyword>
<reference evidence="2" key="1">
    <citation type="submission" date="2020-11" db="EMBL/GenBank/DDBJ databases">
        <title>Isolation and identification of active actinomycetes.</title>
        <authorList>
            <person name="Sun X."/>
        </authorList>
    </citation>
    <scope>NUCLEOTIDE SEQUENCE</scope>
    <source>
        <strain evidence="2">NEAU-A11</strain>
    </source>
</reference>
<evidence type="ECO:0000313" key="2">
    <source>
        <dbReference type="EMBL" id="MBG0563832.1"/>
    </source>
</evidence>
<evidence type="ECO:0000259" key="1">
    <source>
        <dbReference type="Pfam" id="PF11706"/>
    </source>
</evidence>
<evidence type="ECO:0000313" key="3">
    <source>
        <dbReference type="Proteomes" id="UP000598146"/>
    </source>
</evidence>
<dbReference type="InterPro" id="IPR023286">
    <property type="entry name" value="ABATE_dom_sf"/>
</dbReference>
<name>A0A931FYJ9_9ACTN</name>
<dbReference type="InterPro" id="IPR021005">
    <property type="entry name" value="Znf_CGNR"/>
</dbReference>
<comment type="caution">
    <text evidence="2">The sequence shown here is derived from an EMBL/GenBank/DDBJ whole genome shotgun (WGS) entry which is preliminary data.</text>
</comment>
<dbReference type="EMBL" id="JADQTO010000009">
    <property type="protein sequence ID" value="MBG0563832.1"/>
    <property type="molecule type" value="Genomic_DNA"/>
</dbReference>
<dbReference type="AlphaFoldDB" id="A0A931FYJ9"/>